<name>A0AAU7C9X0_9BACT</name>
<keyword evidence="2" id="KW-0408">Iron</keyword>
<evidence type="ECO:0000259" key="5">
    <source>
        <dbReference type="Pfam" id="PF05726"/>
    </source>
</evidence>
<dbReference type="CDD" id="cd02247">
    <property type="entry name" value="cupin_pirin_C"/>
    <property type="match status" value="1"/>
</dbReference>
<dbReference type="InterPro" id="IPR003829">
    <property type="entry name" value="Pirin_N_dom"/>
</dbReference>
<evidence type="ECO:0000313" key="6">
    <source>
        <dbReference type="EMBL" id="XBH01809.1"/>
    </source>
</evidence>
<dbReference type="PIRSF" id="PIRSF006232">
    <property type="entry name" value="Pirin"/>
    <property type="match status" value="1"/>
</dbReference>
<feature type="binding site" evidence="2">
    <location>
        <position position="107"/>
    </location>
    <ligand>
        <name>Fe cation</name>
        <dbReference type="ChEBI" id="CHEBI:24875"/>
    </ligand>
</feature>
<dbReference type="InterPro" id="IPR014710">
    <property type="entry name" value="RmlC-like_jellyroll"/>
</dbReference>
<dbReference type="InterPro" id="IPR053186">
    <property type="entry name" value="QDO-related"/>
</dbReference>
<dbReference type="RefSeq" id="WP_406694554.1">
    <property type="nucleotide sequence ID" value="NZ_CP155447.1"/>
</dbReference>
<evidence type="ECO:0000256" key="2">
    <source>
        <dbReference type="PIRSR" id="PIRSR006232-1"/>
    </source>
</evidence>
<dbReference type="Pfam" id="PF05726">
    <property type="entry name" value="Pirin_C"/>
    <property type="match status" value="1"/>
</dbReference>
<feature type="domain" description="Pirin N-terminal" evidence="4">
    <location>
        <begin position="21"/>
        <end position="127"/>
    </location>
</feature>
<evidence type="ECO:0000256" key="1">
    <source>
        <dbReference type="ARBA" id="ARBA00008416"/>
    </source>
</evidence>
<accession>A0AAU7C9X0</accession>
<comment type="similarity">
    <text evidence="1 3">Belongs to the pirin family.</text>
</comment>
<comment type="cofactor">
    <cofactor evidence="2">
        <name>Fe cation</name>
        <dbReference type="ChEBI" id="CHEBI:24875"/>
    </cofactor>
    <text evidence="2">Binds 1 Fe cation per subunit.</text>
</comment>
<feature type="domain" description="Pirin C-terminal" evidence="5">
    <location>
        <begin position="181"/>
        <end position="284"/>
    </location>
</feature>
<evidence type="ECO:0000256" key="3">
    <source>
        <dbReference type="RuleBase" id="RU003457"/>
    </source>
</evidence>
<protein>
    <submittedName>
        <fullName evidence="6">Pirin family protein</fullName>
    </submittedName>
</protein>
<dbReference type="Pfam" id="PF02678">
    <property type="entry name" value="Pirin"/>
    <property type="match status" value="1"/>
</dbReference>
<organism evidence="6">
    <name type="scientific">Singulisphaera sp. Ch08</name>
    <dbReference type="NCBI Taxonomy" id="3120278"/>
    <lineage>
        <taxon>Bacteria</taxon>
        <taxon>Pseudomonadati</taxon>
        <taxon>Planctomycetota</taxon>
        <taxon>Planctomycetia</taxon>
        <taxon>Isosphaerales</taxon>
        <taxon>Isosphaeraceae</taxon>
        <taxon>Singulisphaera</taxon>
    </lineage>
</organism>
<keyword evidence="2" id="KW-0479">Metal-binding</keyword>
<dbReference type="SUPFAM" id="SSF51182">
    <property type="entry name" value="RmlC-like cupins"/>
    <property type="match status" value="1"/>
</dbReference>
<gene>
    <name evidence="6" type="ORF">V5E97_26140</name>
</gene>
<dbReference type="InterPro" id="IPR012093">
    <property type="entry name" value="Pirin"/>
</dbReference>
<reference evidence="6" key="1">
    <citation type="submission" date="2024-05" db="EMBL/GenBank/DDBJ databases">
        <title>Planctomycetes of the genus Singulisphaera possess chitinolytic capabilities.</title>
        <authorList>
            <person name="Ivanova A."/>
        </authorList>
    </citation>
    <scope>NUCLEOTIDE SEQUENCE</scope>
    <source>
        <strain evidence="6">Ch08T</strain>
    </source>
</reference>
<feature type="binding site" evidence="2">
    <location>
        <position position="63"/>
    </location>
    <ligand>
        <name>Fe cation</name>
        <dbReference type="ChEBI" id="CHEBI:24875"/>
    </ligand>
</feature>
<dbReference type="InterPro" id="IPR011051">
    <property type="entry name" value="RmlC_Cupin_sf"/>
</dbReference>
<dbReference type="PANTHER" id="PTHR43594">
    <property type="entry name" value="QUERCETIN 2,3-DIOXYGENASE"/>
    <property type="match status" value="1"/>
</dbReference>
<dbReference type="EMBL" id="CP155447">
    <property type="protein sequence ID" value="XBH01809.1"/>
    <property type="molecule type" value="Genomic_DNA"/>
</dbReference>
<dbReference type="InterPro" id="IPR008778">
    <property type="entry name" value="Pirin_C_dom"/>
</dbReference>
<dbReference type="AlphaFoldDB" id="A0AAU7C9X0"/>
<proteinExistence type="inferred from homology"/>
<evidence type="ECO:0000259" key="4">
    <source>
        <dbReference type="Pfam" id="PF02678"/>
    </source>
</evidence>
<dbReference type="PANTHER" id="PTHR43594:SF1">
    <property type="entry name" value="QUERCETIN 2,3-DIOXYGENASE PA2418-RELATED"/>
    <property type="match status" value="1"/>
</dbReference>
<dbReference type="GO" id="GO:0046872">
    <property type="term" value="F:metal ion binding"/>
    <property type="evidence" value="ECO:0007669"/>
    <property type="project" value="UniProtKB-KW"/>
</dbReference>
<dbReference type="CDD" id="cd02909">
    <property type="entry name" value="cupin_pirin_N"/>
    <property type="match status" value="1"/>
</dbReference>
<dbReference type="Gene3D" id="2.60.120.10">
    <property type="entry name" value="Jelly Rolls"/>
    <property type="match status" value="2"/>
</dbReference>
<sequence>MKTLVAVKRDATIHWVGNGFPVRTLFSHQSLGQWISPFLMLDYAGPAEFAPSDEPRGVGEHPHRGFETVTIVYQGELEHHDSAGNHGKIGPGDVQWMTAASGVVHEEWHEQAFAKRGGVLEMVQLWVNLPAKDKMSPPRYQELLSQQIPVVDLDGAGTARVIAGELRGTKGPAATFTPLNVWDLRLKPGHRIELNFPAGSTTLFLVLKGKSLLNETEPIGQAELAVFDREEGSITVETQEEDSTLLVLSGEPIDEPVASHGPFVMNTQAEIHQAISDYRSGKMGHLVAPS</sequence>
<feature type="binding site" evidence="2">
    <location>
        <position position="61"/>
    </location>
    <ligand>
        <name>Fe cation</name>
        <dbReference type="ChEBI" id="CHEBI:24875"/>
    </ligand>
</feature>
<feature type="binding site" evidence="2">
    <location>
        <position position="105"/>
    </location>
    <ligand>
        <name>Fe cation</name>
        <dbReference type="ChEBI" id="CHEBI:24875"/>
    </ligand>
</feature>